<reference evidence="1 2" key="1">
    <citation type="submission" date="2024-03" db="EMBL/GenBank/DDBJ databases">
        <title>Aureococcus anophagefferens CCMP1851 and Kratosvirus quantuckense: Draft genome of a second virus-susceptible host strain in the model system.</title>
        <authorList>
            <person name="Chase E."/>
            <person name="Truchon A.R."/>
            <person name="Schepens W."/>
            <person name="Wilhelm S.W."/>
        </authorList>
    </citation>
    <scope>NUCLEOTIDE SEQUENCE [LARGE SCALE GENOMIC DNA]</scope>
    <source>
        <strain evidence="1 2">CCMP1851</strain>
    </source>
</reference>
<evidence type="ECO:0000313" key="1">
    <source>
        <dbReference type="EMBL" id="KAK7248221.1"/>
    </source>
</evidence>
<gene>
    <name evidence="1" type="ORF">SO694_00081153</name>
</gene>
<protein>
    <submittedName>
        <fullName evidence="1">Uncharacterized protein</fullName>
    </submittedName>
</protein>
<sequence>MIARPKISRNDLENGRAPDRAGFALLSCPADDAVLVARDHEVAVHLLERLERDAVASGAPAGLSDATAAQRSTS</sequence>
<dbReference type="EMBL" id="JBBJCI010000119">
    <property type="protein sequence ID" value="KAK7248221.1"/>
    <property type="molecule type" value="Genomic_DNA"/>
</dbReference>
<proteinExistence type="predicted"/>
<name>A0ABR1G4V4_AURAN</name>
<dbReference type="Proteomes" id="UP001363151">
    <property type="component" value="Unassembled WGS sequence"/>
</dbReference>
<accession>A0ABR1G4V4</accession>
<evidence type="ECO:0000313" key="2">
    <source>
        <dbReference type="Proteomes" id="UP001363151"/>
    </source>
</evidence>
<comment type="caution">
    <text evidence="1">The sequence shown here is derived from an EMBL/GenBank/DDBJ whole genome shotgun (WGS) entry which is preliminary data.</text>
</comment>
<keyword evidence="2" id="KW-1185">Reference proteome</keyword>
<organism evidence="1 2">
    <name type="scientific">Aureococcus anophagefferens</name>
    <name type="common">Harmful bloom alga</name>
    <dbReference type="NCBI Taxonomy" id="44056"/>
    <lineage>
        <taxon>Eukaryota</taxon>
        <taxon>Sar</taxon>
        <taxon>Stramenopiles</taxon>
        <taxon>Ochrophyta</taxon>
        <taxon>Pelagophyceae</taxon>
        <taxon>Pelagomonadales</taxon>
        <taxon>Pelagomonadaceae</taxon>
        <taxon>Aureococcus</taxon>
    </lineage>
</organism>